<keyword evidence="1" id="KW-0812">Transmembrane</keyword>
<evidence type="ECO:0000313" key="5">
    <source>
        <dbReference type="EMBL" id="WHY53325.1"/>
    </source>
</evidence>
<dbReference type="Proteomes" id="UP001178322">
    <property type="component" value="Chromosome"/>
</dbReference>
<evidence type="ECO:0000313" key="6">
    <source>
        <dbReference type="Proteomes" id="UP000373269"/>
    </source>
</evidence>
<dbReference type="Pfam" id="PF23493">
    <property type="entry name" value="CysS_C"/>
    <property type="match status" value="1"/>
</dbReference>
<evidence type="ECO:0000313" key="4">
    <source>
        <dbReference type="EMBL" id="QGG50965.1"/>
    </source>
</evidence>
<dbReference type="AlphaFoldDB" id="A0AAX3WZZ0"/>
<feature type="transmembrane region" description="Helical" evidence="1">
    <location>
        <begin position="16"/>
        <end position="36"/>
    </location>
</feature>
<evidence type="ECO:0008006" key="8">
    <source>
        <dbReference type="Google" id="ProtNLM"/>
    </source>
</evidence>
<feature type="transmembrane region" description="Helical" evidence="1">
    <location>
        <begin position="56"/>
        <end position="82"/>
    </location>
</feature>
<accession>A0AAX3WZZ0</accession>
<dbReference type="Pfam" id="PF23494">
    <property type="entry name" value="bPH_10"/>
    <property type="match status" value="1"/>
</dbReference>
<dbReference type="EMBL" id="CP126101">
    <property type="protein sequence ID" value="WHY53325.1"/>
    <property type="molecule type" value="Genomic_DNA"/>
</dbReference>
<evidence type="ECO:0000259" key="2">
    <source>
        <dbReference type="Pfam" id="PF23493"/>
    </source>
</evidence>
<proteinExistence type="predicted"/>
<dbReference type="EMBL" id="CP045835">
    <property type="protein sequence ID" value="QGG50965.1"/>
    <property type="molecule type" value="Genomic_DNA"/>
</dbReference>
<dbReference type="InterPro" id="IPR056411">
    <property type="entry name" value="CysS_C"/>
</dbReference>
<keyword evidence="1" id="KW-0472">Membrane</keyword>
<keyword evidence="6" id="KW-1185">Reference proteome</keyword>
<feature type="domain" description="Cysteinyl-tRNA ligase anticodon binding" evidence="2">
    <location>
        <begin position="174"/>
        <end position="223"/>
    </location>
</feature>
<feature type="domain" description="YqeB PH" evidence="3">
    <location>
        <begin position="6"/>
        <end position="157"/>
    </location>
</feature>
<dbReference type="RefSeq" id="WP_283871676.1">
    <property type="nucleotide sequence ID" value="NZ_CP045835.1"/>
</dbReference>
<keyword evidence="1" id="KW-1133">Transmembrane helix</keyword>
<name>A0AAX3WZZ0_9BACI</name>
<reference evidence="5" key="2">
    <citation type="submission" date="2023-05" db="EMBL/GenBank/DDBJ databases">
        <title>Comparative genomics of Bacillaceae isolates and their secondary metabolite potential.</title>
        <authorList>
            <person name="Song L."/>
            <person name="Nielsen L.J."/>
            <person name="Mohite O."/>
            <person name="Xu X."/>
            <person name="Weber T."/>
            <person name="Kovacs A.T."/>
        </authorList>
    </citation>
    <scope>NUCLEOTIDE SEQUENCE</scope>
    <source>
        <strain evidence="5">LY1</strain>
    </source>
</reference>
<organism evidence="5 7">
    <name type="scientific">Lysinibacillus pakistanensis</name>
    <dbReference type="NCBI Taxonomy" id="759811"/>
    <lineage>
        <taxon>Bacteria</taxon>
        <taxon>Bacillati</taxon>
        <taxon>Bacillota</taxon>
        <taxon>Bacilli</taxon>
        <taxon>Bacillales</taxon>
        <taxon>Bacillaceae</taxon>
        <taxon>Lysinibacillus</taxon>
    </lineage>
</organism>
<dbReference type="InterPro" id="IPR057798">
    <property type="entry name" value="PH_YqeB"/>
</dbReference>
<reference evidence="4 6" key="1">
    <citation type="submission" date="2019-11" db="EMBL/GenBank/DDBJ databases">
        <title>Whole Genome Sequencing and Comparative Genomic Analyses of Lysinibacillus pakistanensis LZH-9, a Halotolerant Strain with Excellent COD Removal Capability.</title>
        <authorList>
            <person name="Zhou H."/>
        </authorList>
    </citation>
    <scope>NUCLEOTIDE SEQUENCE [LARGE SCALE GENOMIC DNA]</scope>
    <source>
        <strain evidence="4 6">LZH-9</strain>
    </source>
</reference>
<gene>
    <name evidence="4" type="ORF">GDS87_08335</name>
    <name evidence="5" type="ORF">QNH24_08825</name>
</gene>
<evidence type="ECO:0000259" key="3">
    <source>
        <dbReference type="Pfam" id="PF23494"/>
    </source>
</evidence>
<sequence length="223" mass="25654">MNNNHTILNFSKTDKVILWLGFPIIGLVLGWFLPSISKWASTLPWVPFFQGPLNLIASFNGAWVGFITMALGLIVGIALTLLSFHESLEIIIDDEKVILKLRDDETLLNKEDISLVLLDGKQLVLLGNDKKEIFRYKQELNRNAISATFIKHNYFWSDIDPFKEDFKKWVVDCPDLSPAANALLKARKIAIEKGEDEEVFQLAKELWKLRISVKEKDKSQYYR</sequence>
<evidence type="ECO:0000313" key="7">
    <source>
        <dbReference type="Proteomes" id="UP001178322"/>
    </source>
</evidence>
<dbReference type="Proteomes" id="UP000373269">
    <property type="component" value="Chromosome"/>
</dbReference>
<evidence type="ECO:0000256" key="1">
    <source>
        <dbReference type="SAM" id="Phobius"/>
    </source>
</evidence>
<protein>
    <recommendedName>
        <fullName evidence="8">50S ribosomal protein L29</fullName>
    </recommendedName>
</protein>